<evidence type="ECO:0000256" key="25">
    <source>
        <dbReference type="SAM" id="MobiDB-lite"/>
    </source>
</evidence>
<evidence type="ECO:0000256" key="11">
    <source>
        <dbReference type="ARBA" id="ARBA00044884"/>
    </source>
</evidence>
<feature type="transmembrane region" description="Helical" evidence="26">
    <location>
        <begin position="109"/>
        <end position="127"/>
    </location>
</feature>
<organism evidence="28 29">
    <name type="scientific">Leptomonas seymouri</name>
    <dbReference type="NCBI Taxonomy" id="5684"/>
    <lineage>
        <taxon>Eukaryota</taxon>
        <taxon>Discoba</taxon>
        <taxon>Euglenozoa</taxon>
        <taxon>Kinetoplastea</taxon>
        <taxon>Metakinetoplastina</taxon>
        <taxon>Trypanosomatida</taxon>
        <taxon>Trypanosomatidae</taxon>
        <taxon>Leishmaniinae</taxon>
        <taxon>Leptomonas</taxon>
    </lineage>
</organism>
<comment type="catalytic activity">
    <reaction evidence="10">
        <text>L-alpha-aminoacyl-L-arginine(out) = L-alpha-aminoacyl-L-arginine(in)</text>
        <dbReference type="Rhea" id="RHEA:79367"/>
        <dbReference type="ChEBI" id="CHEBI:229968"/>
    </reaction>
</comment>
<evidence type="ECO:0000256" key="10">
    <source>
        <dbReference type="ARBA" id="ARBA00044881"/>
    </source>
</evidence>
<comment type="catalytic activity">
    <reaction evidence="9">
        <text>L-histidyl-glycine(out) = L-histidyl-glycine(in)</text>
        <dbReference type="Rhea" id="RHEA:79395"/>
        <dbReference type="ChEBI" id="CHEBI:229957"/>
    </reaction>
</comment>
<feature type="transmembrane region" description="Helical" evidence="26">
    <location>
        <begin position="461"/>
        <end position="483"/>
    </location>
</feature>
<evidence type="ECO:0000256" key="21">
    <source>
        <dbReference type="ARBA" id="ARBA00044985"/>
    </source>
</evidence>
<dbReference type="GO" id="GO:0022857">
    <property type="term" value="F:transmembrane transporter activity"/>
    <property type="evidence" value="ECO:0007669"/>
    <property type="project" value="InterPro"/>
</dbReference>
<feature type="transmembrane region" description="Helical" evidence="26">
    <location>
        <begin position="201"/>
        <end position="223"/>
    </location>
</feature>
<name>A0A0N1I7C2_LEPSE</name>
<evidence type="ECO:0000256" key="15">
    <source>
        <dbReference type="ARBA" id="ARBA00044899"/>
    </source>
</evidence>
<dbReference type="PROSITE" id="PS50850">
    <property type="entry name" value="MFS"/>
    <property type="match status" value="1"/>
</dbReference>
<dbReference type="InterPro" id="IPR011701">
    <property type="entry name" value="MFS"/>
</dbReference>
<dbReference type="InterPro" id="IPR036259">
    <property type="entry name" value="MFS_trans_sf"/>
</dbReference>
<evidence type="ECO:0000256" key="1">
    <source>
        <dbReference type="ARBA" id="ARBA00004155"/>
    </source>
</evidence>
<feature type="domain" description="Major facilitator superfamily (MFS) profile" evidence="27">
    <location>
        <begin position="30"/>
        <end position="489"/>
    </location>
</feature>
<feature type="region of interest" description="Disordered" evidence="25">
    <location>
        <begin position="420"/>
        <end position="449"/>
    </location>
</feature>
<dbReference type="InterPro" id="IPR052187">
    <property type="entry name" value="MFSD1"/>
</dbReference>
<comment type="catalytic activity">
    <reaction evidence="13">
        <text>L-alpha-aminoacyl-L-lysine(out) = L-alpha-aminoacyl-L-lysine(in)</text>
        <dbReference type="Rhea" id="RHEA:79383"/>
        <dbReference type="ChEBI" id="CHEBI:229966"/>
    </reaction>
</comment>
<evidence type="ECO:0000256" key="12">
    <source>
        <dbReference type="ARBA" id="ARBA00044891"/>
    </source>
</evidence>
<evidence type="ECO:0000256" key="8">
    <source>
        <dbReference type="ARBA" id="ARBA00044876"/>
    </source>
</evidence>
<evidence type="ECO:0000256" key="24">
    <source>
        <dbReference type="ARBA" id="ARBA00046376"/>
    </source>
</evidence>
<feature type="transmembrane region" description="Helical" evidence="26">
    <location>
        <begin position="169"/>
        <end position="189"/>
    </location>
</feature>
<dbReference type="Gene3D" id="1.20.1250.20">
    <property type="entry name" value="MFS general substrate transporter like domains"/>
    <property type="match status" value="2"/>
</dbReference>
<feature type="transmembrane region" description="Helical" evidence="26">
    <location>
        <begin position="29"/>
        <end position="48"/>
    </location>
</feature>
<dbReference type="EMBL" id="LJSK01000055">
    <property type="protein sequence ID" value="KPI88302.1"/>
    <property type="molecule type" value="Genomic_DNA"/>
</dbReference>
<comment type="catalytic activity">
    <reaction evidence="12">
        <text>L-lysyl-L-alpha-amino acid(out) = L-lysyl-L-alpha-amino acid(in)</text>
        <dbReference type="Rhea" id="RHEA:79387"/>
        <dbReference type="ChEBI" id="CHEBI:229965"/>
    </reaction>
</comment>
<dbReference type="PANTHER" id="PTHR23512">
    <property type="entry name" value="MAJOR FACILITATOR SUPERFAMILY DOMAIN-CONTAINING PROTEIN 1"/>
    <property type="match status" value="1"/>
</dbReference>
<evidence type="ECO:0000256" key="22">
    <source>
        <dbReference type="ARBA" id="ARBA00045018"/>
    </source>
</evidence>
<evidence type="ECO:0000313" key="28">
    <source>
        <dbReference type="EMBL" id="KPI88302.1"/>
    </source>
</evidence>
<keyword evidence="3" id="KW-0813">Transport</keyword>
<accession>A0A0N1I7C2</accession>
<evidence type="ECO:0000256" key="3">
    <source>
        <dbReference type="ARBA" id="ARBA00022448"/>
    </source>
</evidence>
<proteinExistence type="inferred from homology"/>
<keyword evidence="4 26" id="KW-0812">Transmembrane</keyword>
<gene>
    <name evidence="28" type="ORF">ABL78_2601</name>
</gene>
<evidence type="ECO:0000313" key="29">
    <source>
        <dbReference type="Proteomes" id="UP000038009"/>
    </source>
</evidence>
<comment type="caution">
    <text evidence="28">The sequence shown here is derived from an EMBL/GenBank/DDBJ whole genome shotgun (WGS) entry which is preliminary data.</text>
</comment>
<keyword evidence="29" id="KW-1185">Reference proteome</keyword>
<evidence type="ECO:0000256" key="13">
    <source>
        <dbReference type="ARBA" id="ARBA00044893"/>
    </source>
</evidence>
<comment type="catalytic activity">
    <reaction evidence="19">
        <text>L-alanyl-L-lysine(out) = L-alanyl-L-lysine(in)</text>
        <dbReference type="Rhea" id="RHEA:79415"/>
        <dbReference type="ChEBI" id="CHEBI:192470"/>
    </reaction>
</comment>
<comment type="catalytic activity">
    <reaction evidence="18">
        <text>L-histidyl-L-alpha-amino acid(out) = L-histidyl-L-alpha-amino acid(in)</text>
        <dbReference type="Rhea" id="RHEA:79379"/>
        <dbReference type="ChEBI" id="CHEBI:229964"/>
    </reaction>
</comment>
<dbReference type="GO" id="GO:0005765">
    <property type="term" value="C:lysosomal membrane"/>
    <property type="evidence" value="ECO:0007669"/>
    <property type="project" value="UniProtKB-SubCell"/>
</dbReference>
<dbReference type="Pfam" id="PF07690">
    <property type="entry name" value="MFS_1"/>
    <property type="match status" value="1"/>
</dbReference>
<dbReference type="OrthoDB" id="424834at2759"/>
<evidence type="ECO:0000256" key="2">
    <source>
        <dbReference type="ARBA" id="ARBA00008335"/>
    </source>
</evidence>
<comment type="catalytic activity">
    <reaction evidence="17">
        <text>L-arginyl-glycine(out) = L-arginyl-glycine(in)</text>
        <dbReference type="Rhea" id="RHEA:79391"/>
        <dbReference type="ChEBI" id="CHEBI:229955"/>
    </reaction>
</comment>
<evidence type="ECO:0000256" key="4">
    <source>
        <dbReference type="ARBA" id="ARBA00022692"/>
    </source>
</evidence>
<comment type="similarity">
    <text evidence="2">Belongs to the major facilitator superfamily.</text>
</comment>
<comment type="subunit">
    <text evidence="24">Homodimer. Interacts with lysosomal protein GLMP (via lumenal domain); the interaction starts while both proteins are still in the endoplasmic reticulum and is required for stabilization of MFSD1 in lysosomes but has no direct effect on its targeting to lysosomes or transporter activity.</text>
</comment>
<comment type="catalytic activity">
    <reaction evidence="11">
        <text>L-alpha-aminoacyl-L-histidine(out) = L-alpha-aminoacyl-L-histidine(in)</text>
        <dbReference type="Rhea" id="RHEA:79375"/>
        <dbReference type="ChEBI" id="CHEBI:229967"/>
    </reaction>
</comment>
<dbReference type="AlphaFoldDB" id="A0A0N1I7C2"/>
<protein>
    <recommendedName>
        <fullName evidence="21">Lysosomal dipeptide transporter MFSD1</fullName>
    </recommendedName>
    <alternativeName>
        <fullName evidence="22">Major facilitator superfamily domain-containing protein 1</fullName>
    </alternativeName>
</protein>
<comment type="catalytic activity">
    <reaction evidence="15">
        <text>L-arginyl-L-alpha-amino acid(out) = L-arginyl-L-alpha-amino acid(in)</text>
        <dbReference type="Rhea" id="RHEA:79371"/>
        <dbReference type="ChEBI" id="CHEBI:84315"/>
    </reaction>
</comment>
<evidence type="ECO:0000256" key="18">
    <source>
        <dbReference type="ARBA" id="ARBA00044912"/>
    </source>
</evidence>
<evidence type="ECO:0000256" key="20">
    <source>
        <dbReference type="ARBA" id="ARBA00044924"/>
    </source>
</evidence>
<feature type="transmembrane region" description="Helical" evidence="26">
    <location>
        <begin position="329"/>
        <end position="351"/>
    </location>
</feature>
<feature type="transmembrane region" description="Helical" evidence="26">
    <location>
        <begin position="262"/>
        <end position="283"/>
    </location>
</feature>
<feature type="transmembrane region" description="Helical" evidence="26">
    <location>
        <begin position="357"/>
        <end position="379"/>
    </location>
</feature>
<dbReference type="SUPFAM" id="SSF103473">
    <property type="entry name" value="MFS general substrate transporter"/>
    <property type="match status" value="1"/>
</dbReference>
<dbReference type="OMA" id="CVLYYSA"/>
<comment type="catalytic activity">
    <reaction evidence="16">
        <text>L-lysyl-L-lysine(out) = L-lysyl-L-lysine(in)</text>
        <dbReference type="Rhea" id="RHEA:79403"/>
        <dbReference type="ChEBI" id="CHEBI:229956"/>
    </reaction>
</comment>
<feature type="transmembrane region" description="Helical" evidence="26">
    <location>
        <begin position="303"/>
        <end position="322"/>
    </location>
</feature>
<reference evidence="28 29" key="1">
    <citation type="journal article" date="2015" name="PLoS Pathog.">
        <title>Leptomonas seymouri: Adaptations to the Dixenous Life Cycle Analyzed by Genome Sequencing, Transcriptome Profiling and Co-infection with Leishmania donovani.</title>
        <authorList>
            <person name="Kraeva N."/>
            <person name="Butenko A."/>
            <person name="Hlavacova J."/>
            <person name="Kostygov A."/>
            <person name="Myskova J."/>
            <person name="Grybchuk D."/>
            <person name="Lestinova T."/>
            <person name="Votypka J."/>
            <person name="Volf P."/>
            <person name="Opperdoes F."/>
            <person name="Flegontov P."/>
            <person name="Lukes J."/>
            <person name="Yurchenko V."/>
        </authorList>
    </citation>
    <scope>NUCLEOTIDE SEQUENCE [LARGE SCALE GENOMIC DNA]</scope>
    <source>
        <strain evidence="28 29">ATCC 30220</strain>
    </source>
</reference>
<evidence type="ECO:0000256" key="14">
    <source>
        <dbReference type="ARBA" id="ARBA00044898"/>
    </source>
</evidence>
<feature type="transmembrane region" description="Helical" evidence="26">
    <location>
        <begin position="386"/>
        <end position="410"/>
    </location>
</feature>
<comment type="catalytic activity">
    <reaction evidence="8">
        <text>L-lysyl-L-alanine(out) = L-lysyl-L-alanine(in)</text>
        <dbReference type="Rhea" id="RHEA:79399"/>
        <dbReference type="ChEBI" id="CHEBI:229954"/>
    </reaction>
</comment>
<keyword evidence="7" id="KW-0458">Lysosome</keyword>
<evidence type="ECO:0000256" key="7">
    <source>
        <dbReference type="ARBA" id="ARBA00023228"/>
    </source>
</evidence>
<evidence type="ECO:0000256" key="23">
    <source>
        <dbReference type="ARBA" id="ARBA00045709"/>
    </source>
</evidence>
<keyword evidence="6 26" id="KW-0472">Membrane</keyword>
<comment type="catalytic activity">
    <reaction evidence="20">
        <text>L-lysyl-glycine(out) = L-lysyl-glycine(in)</text>
        <dbReference type="Rhea" id="RHEA:79407"/>
        <dbReference type="ChEBI" id="CHEBI:191202"/>
    </reaction>
</comment>
<evidence type="ECO:0000256" key="9">
    <source>
        <dbReference type="ARBA" id="ARBA00044878"/>
    </source>
</evidence>
<evidence type="ECO:0000256" key="26">
    <source>
        <dbReference type="SAM" id="Phobius"/>
    </source>
</evidence>
<evidence type="ECO:0000256" key="16">
    <source>
        <dbReference type="ARBA" id="ARBA00044900"/>
    </source>
</evidence>
<evidence type="ECO:0000256" key="19">
    <source>
        <dbReference type="ARBA" id="ARBA00044919"/>
    </source>
</evidence>
<comment type="catalytic activity">
    <reaction evidence="14">
        <text>L-aspartyl-L-lysine(out) = L-aspartyl-L-lysine(in)</text>
        <dbReference type="Rhea" id="RHEA:79411"/>
        <dbReference type="ChEBI" id="CHEBI:229953"/>
    </reaction>
</comment>
<evidence type="ECO:0000256" key="6">
    <source>
        <dbReference type="ARBA" id="ARBA00023136"/>
    </source>
</evidence>
<dbReference type="InterPro" id="IPR020846">
    <property type="entry name" value="MFS_dom"/>
</dbReference>
<dbReference type="PANTHER" id="PTHR23512:SF3">
    <property type="entry name" value="MAJOR FACILITATOR SUPERFAMILY DOMAIN-CONTAINING PROTEIN 1"/>
    <property type="match status" value="1"/>
</dbReference>
<comment type="subcellular location">
    <subcellularLocation>
        <location evidence="1">Lysosome membrane</location>
        <topology evidence="1">Multi-pass membrane protein</topology>
    </subcellularLocation>
</comment>
<evidence type="ECO:0000256" key="5">
    <source>
        <dbReference type="ARBA" id="ARBA00022989"/>
    </source>
</evidence>
<comment type="function">
    <text evidence="23">Lysosomal dipeptide uniporter that selectively exports lysine, arginine or histidine-containing dipeptides with a net positive charge from the lysosome lumen into the cytosol. Could play a role in a specific type of protein O-glycosylation indirectly regulating macrophages migration and tissue invasion. Also essential for liver homeostasis.</text>
</comment>
<sequence>MASQGPMTEIVVNEGESVWDVLKQESKELRWYVLAVACFLTFGSYYIYDFPGSIGSGRGNTIENLFKSHGYPYTESMNQYLYSVYSWPNTVLSVVGGLLIDKYLGLRRAMLLFTFLILCGSVLFFIGVRHTMYWMLIVGRVVFGLGGESLSVSQSAFVARWFKGRRGMALAFGITISFSRVGSSFNFLFSPVVAKKWGVEAAAIGGTGACFISVCACGVLVLADRYAERTGYIALRTEEEDAAEIEEDTNAMRLVDVARMPFSYWLLCAVCVFCYTSIFPFMGVGKNFFEVKYGYSGDAAARYLSFYQITSAVASPVIGLVVDAVGRNTYWLILACSCFASIHVVFMATMIPAPVLMVLMGAFYSFLVSGLWPSIPWAVPDNVVGVAYGAMTSIQNIGLASFPMFVGAILDHFRQYDGDNSSSSGSSSGSGSASVNSSSVSNSGSSGSGVQPEQHLPLVGFMWTEALFLLSALLALFASVALLSEDRRTGGVLSAPSHKRSQIVEQLNRQQQDFEDVVPDLDGLVYDGEDEYNAGTALLSGAALADALPAASGSPVHGSKRS</sequence>
<evidence type="ECO:0000259" key="27">
    <source>
        <dbReference type="PROSITE" id="PS50850"/>
    </source>
</evidence>
<evidence type="ECO:0000256" key="17">
    <source>
        <dbReference type="ARBA" id="ARBA00044903"/>
    </source>
</evidence>
<dbReference type="VEuPathDB" id="TriTrypDB:Lsey_0055_0150"/>
<keyword evidence="5 26" id="KW-1133">Transmembrane helix</keyword>
<dbReference type="Proteomes" id="UP000038009">
    <property type="component" value="Unassembled WGS sequence"/>
</dbReference>